<feature type="transmembrane region" description="Helical" evidence="1">
    <location>
        <begin position="238"/>
        <end position="259"/>
    </location>
</feature>
<keyword evidence="1" id="KW-0472">Membrane</keyword>
<proteinExistence type="predicted"/>
<dbReference type="Proteomes" id="UP000678317">
    <property type="component" value="Unassembled WGS sequence"/>
</dbReference>
<keyword evidence="1" id="KW-1133">Transmembrane helix</keyword>
<gene>
    <name evidence="2" type="ORF">J4035_16595</name>
</gene>
<feature type="transmembrane region" description="Helical" evidence="1">
    <location>
        <begin position="389"/>
        <end position="413"/>
    </location>
</feature>
<keyword evidence="1" id="KW-0812">Transmembrane</keyword>
<feature type="transmembrane region" description="Helical" evidence="1">
    <location>
        <begin position="121"/>
        <end position="148"/>
    </location>
</feature>
<feature type="transmembrane region" description="Helical" evidence="1">
    <location>
        <begin position="280"/>
        <end position="301"/>
    </location>
</feature>
<feature type="transmembrane region" description="Helical" evidence="1">
    <location>
        <begin position="343"/>
        <end position="364"/>
    </location>
</feature>
<comment type="caution">
    <text evidence="2">The sequence shown here is derived from an EMBL/GenBank/DDBJ whole genome shotgun (WGS) entry which is preliminary data.</text>
</comment>
<feature type="transmembrane region" description="Helical" evidence="1">
    <location>
        <begin position="502"/>
        <end position="524"/>
    </location>
</feature>
<feature type="transmembrane region" description="Helical" evidence="1">
    <location>
        <begin position="20"/>
        <end position="38"/>
    </location>
</feature>
<keyword evidence="3" id="KW-1185">Reference proteome</keyword>
<feature type="transmembrane region" description="Helical" evidence="1">
    <location>
        <begin position="77"/>
        <end position="100"/>
    </location>
</feature>
<evidence type="ECO:0000256" key="1">
    <source>
        <dbReference type="SAM" id="Phobius"/>
    </source>
</evidence>
<sequence>MSRPEPRLVRLLLRRHRGQLSAWTGLLVVLTGATTSAYQTTYATAEQRRAATELAQHNAASTVLYGVLAGEQPAHMFVWEIGAFATILAGIMAVVTAVAMTRAGEDDGTVELLRGSGVPPAAPLHAALLALAAVASVVALGCGAAVALSTGRVDGITWPGALLFGTAVGTTFLLTAYLTVVVAQVAPTATGARSLGFTLLAGAFLLRATADVQDIPWLNHLSVLGLRASVRPFDGNRAWAALVAVAVAAGLGGLSVWLARRREHGAGLVARGERRMPRRIIGSGLGLTARLVSAQAARWTVAVACLGTAFDAMGSGAVEQARRDQLGGFLGTQVGTLDPVAGFLGYVGTLVAIGTCAFALLSILTVSRDETAGRTDLVLSTGTRRWAPLAWRVVVTGAASLVLLLVTGALAAVVTPQVMDGDDVARRALASAVGQWPAVLALIGWGAFVVGRWPRRGWLTWVPLVLSSALVLLGGLLGVGERIQDLAIFGHVPDVAVPDPQVGPLVLLAAVGVAGALLGVWAIARRDVASS</sequence>
<name>A0ABS3SL99_9CELL</name>
<feature type="transmembrane region" description="Helical" evidence="1">
    <location>
        <begin position="433"/>
        <end position="451"/>
    </location>
</feature>
<organism evidence="2 3">
    <name type="scientific">Cellulomonas fengjieae</name>
    <dbReference type="NCBI Taxonomy" id="2819978"/>
    <lineage>
        <taxon>Bacteria</taxon>
        <taxon>Bacillati</taxon>
        <taxon>Actinomycetota</taxon>
        <taxon>Actinomycetes</taxon>
        <taxon>Micrococcales</taxon>
        <taxon>Cellulomonadaceae</taxon>
        <taxon>Cellulomonas</taxon>
    </lineage>
</organism>
<protein>
    <recommendedName>
        <fullName evidence="4">Exporter of polyketide antibiotics</fullName>
    </recommendedName>
</protein>
<reference evidence="2 3" key="1">
    <citation type="submission" date="2021-03" db="EMBL/GenBank/DDBJ databases">
        <title>novel species in genus Cellulomonas.</title>
        <authorList>
            <person name="Zhang G."/>
        </authorList>
    </citation>
    <scope>NUCLEOTIDE SEQUENCE [LARGE SCALE GENOMIC DNA]</scope>
    <source>
        <strain evidence="3">zg-ZUI188</strain>
    </source>
</reference>
<feature type="transmembrane region" description="Helical" evidence="1">
    <location>
        <begin position="458"/>
        <end position="479"/>
    </location>
</feature>
<dbReference type="RefSeq" id="WP_208290323.1">
    <property type="nucleotide sequence ID" value="NZ_CP074404.1"/>
</dbReference>
<feature type="transmembrane region" description="Helical" evidence="1">
    <location>
        <begin position="160"/>
        <end position="183"/>
    </location>
</feature>
<evidence type="ECO:0000313" key="2">
    <source>
        <dbReference type="EMBL" id="MBO3086264.1"/>
    </source>
</evidence>
<evidence type="ECO:0000313" key="3">
    <source>
        <dbReference type="Proteomes" id="UP000678317"/>
    </source>
</evidence>
<dbReference type="EMBL" id="JAGFBM010000009">
    <property type="protein sequence ID" value="MBO3086264.1"/>
    <property type="molecule type" value="Genomic_DNA"/>
</dbReference>
<evidence type="ECO:0008006" key="4">
    <source>
        <dbReference type="Google" id="ProtNLM"/>
    </source>
</evidence>
<accession>A0ABS3SL99</accession>